<dbReference type="GO" id="GO:0005829">
    <property type="term" value="C:cytosol"/>
    <property type="evidence" value="ECO:0007669"/>
    <property type="project" value="TreeGrafter"/>
</dbReference>
<dbReference type="InterPro" id="IPR036390">
    <property type="entry name" value="WH_DNA-bd_sf"/>
</dbReference>
<dbReference type="PROSITE" id="PS51197">
    <property type="entry name" value="HTH_RRF2_2"/>
    <property type="match status" value="1"/>
</dbReference>
<dbReference type="OrthoDB" id="9802344at2"/>
<dbReference type="EMBL" id="NISJ01000010">
    <property type="protein sequence ID" value="OWQ94282.1"/>
    <property type="molecule type" value="Genomic_DNA"/>
</dbReference>
<evidence type="ECO:0000313" key="2">
    <source>
        <dbReference type="EMBL" id="OWQ94282.1"/>
    </source>
</evidence>
<sequence>MRLTRYTDYAMRVLLYLGAQPTDRLSSIAEMADVYDISQNHLMKVVSDLVNAGYLESVRGRFGGVRLARAPAEINIGEAIRHTEDSFALVDCAPCIIAPACGLTSVLAEALAAFMAVLDGYTLEDLLSRRRGLRALLALRL</sequence>
<gene>
    <name evidence="2" type="ORF">CDQ91_16110</name>
</gene>
<dbReference type="InterPro" id="IPR000944">
    <property type="entry name" value="Tscrpt_reg_Rrf2"/>
</dbReference>
<dbReference type="InterPro" id="IPR030489">
    <property type="entry name" value="TR_Rrf2-type_CS"/>
</dbReference>
<proteinExistence type="predicted"/>
<dbReference type="NCBIfam" id="TIGR00738">
    <property type="entry name" value="rrf2_super"/>
    <property type="match status" value="1"/>
</dbReference>
<dbReference type="Proteomes" id="UP000197097">
    <property type="component" value="Unassembled WGS sequence"/>
</dbReference>
<dbReference type="PANTHER" id="PTHR33221:SF4">
    <property type="entry name" value="HTH-TYPE TRANSCRIPTIONAL REPRESSOR NSRR"/>
    <property type="match status" value="1"/>
</dbReference>
<organism evidence="2 3">
    <name type="scientific">Sphingopyxis witflariensis</name>
    <dbReference type="NCBI Taxonomy" id="173675"/>
    <lineage>
        <taxon>Bacteria</taxon>
        <taxon>Pseudomonadati</taxon>
        <taxon>Pseudomonadota</taxon>
        <taxon>Alphaproteobacteria</taxon>
        <taxon>Sphingomonadales</taxon>
        <taxon>Sphingomonadaceae</taxon>
        <taxon>Sphingopyxis</taxon>
    </lineage>
</organism>
<keyword evidence="1" id="KW-0238">DNA-binding</keyword>
<dbReference type="Gene3D" id="1.10.10.10">
    <property type="entry name" value="Winged helix-like DNA-binding domain superfamily/Winged helix DNA-binding domain"/>
    <property type="match status" value="1"/>
</dbReference>
<dbReference type="Pfam" id="PF02082">
    <property type="entry name" value="Rrf2"/>
    <property type="match status" value="1"/>
</dbReference>
<evidence type="ECO:0000256" key="1">
    <source>
        <dbReference type="ARBA" id="ARBA00023125"/>
    </source>
</evidence>
<dbReference type="InterPro" id="IPR036388">
    <property type="entry name" value="WH-like_DNA-bd_sf"/>
</dbReference>
<name>A0A246JNT5_9SPHN</name>
<evidence type="ECO:0000313" key="3">
    <source>
        <dbReference type="Proteomes" id="UP000197097"/>
    </source>
</evidence>
<reference evidence="2 3" key="1">
    <citation type="journal article" date="2002" name="Int. J. Syst. Evol. Microbiol.">
        <title>Sphingopyxis witflariensis sp. nov., isolated from activated sludge.</title>
        <authorList>
            <person name="Kampfer P."/>
            <person name="Witzenberger R."/>
            <person name="Denner E.B."/>
            <person name="Busse H.J."/>
            <person name="Neef A."/>
        </authorList>
    </citation>
    <scope>NUCLEOTIDE SEQUENCE [LARGE SCALE GENOMIC DNA]</scope>
    <source>
        <strain evidence="2 3">DSM 14551</strain>
    </source>
</reference>
<dbReference type="SUPFAM" id="SSF46785">
    <property type="entry name" value="Winged helix' DNA-binding domain"/>
    <property type="match status" value="1"/>
</dbReference>
<dbReference type="AlphaFoldDB" id="A0A246JNT5"/>
<dbReference type="GO" id="GO:0003677">
    <property type="term" value="F:DNA binding"/>
    <property type="evidence" value="ECO:0007669"/>
    <property type="project" value="UniProtKB-KW"/>
</dbReference>
<comment type="caution">
    <text evidence="2">The sequence shown here is derived from an EMBL/GenBank/DDBJ whole genome shotgun (WGS) entry which is preliminary data.</text>
</comment>
<accession>A0A246JNT5</accession>
<protein>
    <submittedName>
        <fullName evidence="2">Rrf2 family transcriptional regulator</fullName>
    </submittedName>
</protein>
<dbReference type="RefSeq" id="WP_088473855.1">
    <property type="nucleotide sequence ID" value="NZ_NISJ01000010.1"/>
</dbReference>
<dbReference type="PANTHER" id="PTHR33221">
    <property type="entry name" value="WINGED HELIX-TURN-HELIX TRANSCRIPTIONAL REGULATOR, RRF2 FAMILY"/>
    <property type="match status" value="1"/>
</dbReference>
<keyword evidence="3" id="KW-1185">Reference proteome</keyword>
<dbReference type="GO" id="GO:0003700">
    <property type="term" value="F:DNA-binding transcription factor activity"/>
    <property type="evidence" value="ECO:0007669"/>
    <property type="project" value="TreeGrafter"/>
</dbReference>
<dbReference type="PROSITE" id="PS01332">
    <property type="entry name" value="HTH_RRF2_1"/>
    <property type="match status" value="1"/>
</dbReference>